<reference evidence="3" key="1">
    <citation type="submission" date="2021-03" db="EMBL/GenBank/DDBJ databases">
        <authorList>
            <person name="Bekaert M."/>
        </authorList>
    </citation>
    <scope>NUCLEOTIDE SEQUENCE</scope>
</reference>
<dbReference type="PANTHER" id="PTHR25462">
    <property type="entry name" value="BONUS, ISOFORM C-RELATED"/>
    <property type="match status" value="1"/>
</dbReference>
<protein>
    <recommendedName>
        <fullName evidence="2">B box-type domain-containing protein</fullName>
    </recommendedName>
</protein>
<keyword evidence="1" id="KW-0863">Zinc-finger</keyword>
<dbReference type="InterPro" id="IPR000315">
    <property type="entry name" value="Znf_B-box"/>
</dbReference>
<keyword evidence="4" id="KW-1185">Reference proteome</keyword>
<keyword evidence="1" id="KW-0862">Zinc</keyword>
<dbReference type="Pfam" id="PF22586">
    <property type="entry name" value="ANCHR-like_BBOX"/>
    <property type="match status" value="1"/>
</dbReference>
<proteinExistence type="predicted"/>
<feature type="domain" description="B box-type" evidence="2">
    <location>
        <begin position="3"/>
        <end position="53"/>
    </location>
</feature>
<dbReference type="Gene3D" id="3.30.160.60">
    <property type="entry name" value="Classic Zinc Finger"/>
    <property type="match status" value="1"/>
</dbReference>
<dbReference type="OrthoDB" id="6121460at2759"/>
<evidence type="ECO:0000256" key="1">
    <source>
        <dbReference type="PROSITE-ProRule" id="PRU00024"/>
    </source>
</evidence>
<dbReference type="SMART" id="SM00336">
    <property type="entry name" value="BBOX"/>
    <property type="match status" value="1"/>
</dbReference>
<dbReference type="GO" id="GO:0008270">
    <property type="term" value="F:zinc ion binding"/>
    <property type="evidence" value="ECO:0007669"/>
    <property type="project" value="UniProtKB-KW"/>
</dbReference>
<dbReference type="SUPFAM" id="SSF57845">
    <property type="entry name" value="B-box zinc-binding domain"/>
    <property type="match status" value="1"/>
</dbReference>
<evidence type="ECO:0000313" key="3">
    <source>
        <dbReference type="EMBL" id="CAG2192502.1"/>
    </source>
</evidence>
<accession>A0A8S3QB02</accession>
<comment type="caution">
    <text evidence="3">The sequence shown here is derived from an EMBL/GenBank/DDBJ whole genome shotgun (WGS) entry which is preliminary data.</text>
</comment>
<dbReference type="EMBL" id="CAJPWZ010000402">
    <property type="protein sequence ID" value="CAG2192502.1"/>
    <property type="molecule type" value="Genomic_DNA"/>
</dbReference>
<gene>
    <name evidence="3" type="ORF">MEDL_7659</name>
</gene>
<evidence type="ECO:0000313" key="4">
    <source>
        <dbReference type="Proteomes" id="UP000683360"/>
    </source>
</evidence>
<dbReference type="AlphaFoldDB" id="A0A8S3QB02"/>
<evidence type="ECO:0000259" key="2">
    <source>
        <dbReference type="PROSITE" id="PS50119"/>
    </source>
</evidence>
<dbReference type="PANTHER" id="PTHR25462:SF296">
    <property type="entry name" value="MEIOTIC P26, ISOFORM F"/>
    <property type="match status" value="1"/>
</dbReference>
<organism evidence="3 4">
    <name type="scientific">Mytilus edulis</name>
    <name type="common">Blue mussel</name>
    <dbReference type="NCBI Taxonomy" id="6550"/>
    <lineage>
        <taxon>Eukaryota</taxon>
        <taxon>Metazoa</taxon>
        <taxon>Spiralia</taxon>
        <taxon>Lophotrochozoa</taxon>
        <taxon>Mollusca</taxon>
        <taxon>Bivalvia</taxon>
        <taxon>Autobranchia</taxon>
        <taxon>Pteriomorphia</taxon>
        <taxon>Mytilida</taxon>
        <taxon>Mytiloidea</taxon>
        <taxon>Mytilidae</taxon>
        <taxon>Mytilinae</taxon>
        <taxon>Mytilus</taxon>
    </lineage>
</organism>
<dbReference type="InterPro" id="IPR047153">
    <property type="entry name" value="TRIM45/56/19-like"/>
</dbReference>
<dbReference type="Proteomes" id="UP000683360">
    <property type="component" value="Unassembled WGS sequence"/>
</dbReference>
<dbReference type="CDD" id="cd19757">
    <property type="entry name" value="Bbox1"/>
    <property type="match status" value="1"/>
</dbReference>
<dbReference type="PROSITE" id="PS50119">
    <property type="entry name" value="ZF_BBOX"/>
    <property type="match status" value="1"/>
</dbReference>
<name>A0A8S3QB02_MYTED</name>
<keyword evidence="1" id="KW-0479">Metal-binding</keyword>
<sequence length="195" mass="23052">MASSSAICGVCVRRTIDKPLIVWCTECDEGLCEECREHHSLSKGTRNHKTISITEYNKIPIEVLKFSQFCSTHKDKLILYCRKHECPCCSKCIVENHTECHNFDNFDDVIKNVKTSKGYYEIEEILVEVTENLQKIRQQQQTNLLILDEKRKEFKKEMKETRTMIIKHLDKLHDDLIKNYDAFEKSENMRIRQCM</sequence>